<sequence length="354" mass="38096">MSSTLLAVHKHLPPYRYAQQELAELFVAGVQAEGPRRELINQVFTSTTVQSRHLAIPPAEYARLTTLGKVSDRHHQVAGDLAAQALRAALGRAGVEPRDVDMFITNTSTGIAVPTIDIELAVRLGMRRDVQRMPLFGTGCGGGGLGLARLNDYLRAWPDHTAVLLSVELPSMNWHPQPLTFEYILGTALFGDAVAVVVACGPQAPAARSGYHPRIQATRHHVSPGTTHLAGWRLEDRGIEVILHRDLADGFAEPLEGDVRGFLDDHGLTAGDITAWPCHPGGPKILDNVAKVLGLPTDALDLSRAHLRDCGNCVSASVLHILADTIEAGPPRDSPGLLLSLGPGLYSEMVLLRW</sequence>
<feature type="domain" description="Chalcone/stilbene synthase C-terminal" evidence="5">
    <location>
        <begin position="218"/>
        <end position="353"/>
    </location>
</feature>
<dbReference type="EMBL" id="JAATEP010000100">
    <property type="protein sequence ID" value="NJP98653.1"/>
    <property type="molecule type" value="Genomic_DNA"/>
</dbReference>
<dbReference type="Gene3D" id="3.40.47.10">
    <property type="match status" value="2"/>
</dbReference>
<organism evidence="6 7">
    <name type="scientific">Nonomuraea composti</name>
    <dbReference type="NCBI Taxonomy" id="2720023"/>
    <lineage>
        <taxon>Bacteria</taxon>
        <taxon>Bacillati</taxon>
        <taxon>Actinomycetota</taxon>
        <taxon>Actinomycetes</taxon>
        <taxon>Streptosporangiales</taxon>
        <taxon>Streptosporangiaceae</taxon>
        <taxon>Nonomuraea</taxon>
    </lineage>
</organism>
<reference evidence="6 7" key="1">
    <citation type="submission" date="2020-03" db="EMBL/GenBank/DDBJ databases">
        <title>WGS of actinomycetes isolated from Thailand.</title>
        <authorList>
            <person name="Thawai C."/>
        </authorList>
    </citation>
    <scope>NUCLEOTIDE SEQUENCE [LARGE SCALE GENOMIC DNA]</scope>
    <source>
        <strain evidence="6 7">FMUSA5-5</strain>
    </source>
</reference>
<dbReference type="PIRSF" id="PIRSF000451">
    <property type="entry name" value="PKS_III"/>
    <property type="match status" value="1"/>
</dbReference>
<dbReference type="PANTHER" id="PTHR11877:SF99">
    <property type="entry name" value="1,3,6,8-TETRAHYDROXYNAPHTHALENE SYNTHASE"/>
    <property type="match status" value="1"/>
</dbReference>
<evidence type="ECO:0000259" key="4">
    <source>
        <dbReference type="Pfam" id="PF00195"/>
    </source>
</evidence>
<evidence type="ECO:0000313" key="6">
    <source>
        <dbReference type="EMBL" id="NJP98653.1"/>
    </source>
</evidence>
<evidence type="ECO:0000256" key="2">
    <source>
        <dbReference type="ARBA" id="ARBA00022679"/>
    </source>
</evidence>
<dbReference type="InterPro" id="IPR012328">
    <property type="entry name" value="Chalcone/stilbene_synt_C"/>
</dbReference>
<evidence type="ECO:0000256" key="1">
    <source>
        <dbReference type="ARBA" id="ARBA00005531"/>
    </source>
</evidence>
<feature type="domain" description="Chalcone/stilbene synthase N-terminal" evidence="4">
    <location>
        <begin position="3"/>
        <end position="201"/>
    </location>
</feature>
<dbReference type="SUPFAM" id="SSF53901">
    <property type="entry name" value="Thiolase-like"/>
    <property type="match status" value="1"/>
</dbReference>
<evidence type="ECO:0000259" key="5">
    <source>
        <dbReference type="Pfam" id="PF02797"/>
    </source>
</evidence>
<comment type="caution">
    <text evidence="6">The sequence shown here is derived from an EMBL/GenBank/DDBJ whole genome shotgun (WGS) entry which is preliminary data.</text>
</comment>
<keyword evidence="7" id="KW-1185">Reference proteome</keyword>
<evidence type="ECO:0000313" key="7">
    <source>
        <dbReference type="Proteomes" id="UP000696294"/>
    </source>
</evidence>
<dbReference type="InterPro" id="IPR016039">
    <property type="entry name" value="Thiolase-like"/>
</dbReference>
<proteinExistence type="inferred from homology"/>
<accession>A0ABX1BVB0</accession>
<gene>
    <name evidence="6" type="ORF">HCN51_56125</name>
</gene>
<keyword evidence="3" id="KW-0012">Acyltransferase</keyword>
<dbReference type="Pfam" id="PF02797">
    <property type="entry name" value="Chal_sti_synt_C"/>
    <property type="match status" value="1"/>
</dbReference>
<dbReference type="InterPro" id="IPR011141">
    <property type="entry name" value="Polyketide_synthase_type-III"/>
</dbReference>
<comment type="similarity">
    <text evidence="1">Belongs to the thiolase-like superfamily. Chalcone/stilbene synthases family.</text>
</comment>
<dbReference type="PANTHER" id="PTHR11877">
    <property type="entry name" value="HYDROXYMETHYLGLUTARYL-COA SYNTHASE"/>
    <property type="match status" value="1"/>
</dbReference>
<dbReference type="InterPro" id="IPR001099">
    <property type="entry name" value="Chalcone/stilbene_synt_N"/>
</dbReference>
<keyword evidence="2" id="KW-0808">Transferase</keyword>
<evidence type="ECO:0000256" key="3">
    <source>
        <dbReference type="ARBA" id="ARBA00023315"/>
    </source>
</evidence>
<dbReference type="Proteomes" id="UP000696294">
    <property type="component" value="Unassembled WGS sequence"/>
</dbReference>
<dbReference type="Pfam" id="PF00195">
    <property type="entry name" value="Chal_sti_synt_N"/>
    <property type="match status" value="1"/>
</dbReference>
<dbReference type="RefSeq" id="WP_168021962.1">
    <property type="nucleotide sequence ID" value="NZ_JAATEP010000100.1"/>
</dbReference>
<name>A0ABX1BVB0_9ACTN</name>
<protein>
    <submittedName>
        <fullName evidence="6">Type III polyketide synthase</fullName>
    </submittedName>
</protein>